<dbReference type="Proteomes" id="UP000001542">
    <property type="component" value="Unassembled WGS sequence"/>
</dbReference>
<dbReference type="KEGG" id="tva:4755389"/>
<evidence type="ECO:0000256" key="1">
    <source>
        <dbReference type="SAM" id="Phobius"/>
    </source>
</evidence>
<organism evidence="2 3">
    <name type="scientific">Trichomonas vaginalis (strain ATCC PRA-98 / G3)</name>
    <dbReference type="NCBI Taxonomy" id="412133"/>
    <lineage>
        <taxon>Eukaryota</taxon>
        <taxon>Metamonada</taxon>
        <taxon>Parabasalia</taxon>
        <taxon>Trichomonadida</taxon>
        <taxon>Trichomonadidae</taxon>
        <taxon>Trichomonas</taxon>
    </lineage>
</organism>
<sequence length="73" mass="8786">MFDYFSVTMWIIITSFFSMLTAIFNYFDEWYYSVVGAIHILVTLYIIYRLLFIPFYEVWRNSIALAFGITTIL</sequence>
<proteinExistence type="predicted"/>
<feature type="transmembrane region" description="Helical" evidence="1">
    <location>
        <begin position="30"/>
        <end position="51"/>
    </location>
</feature>
<dbReference type="VEuPathDB" id="TrichDB:TVAG_162110"/>
<keyword evidence="3" id="KW-1185">Reference proteome</keyword>
<dbReference type="RefSeq" id="XP_001310535.1">
    <property type="nucleotide sequence ID" value="XM_001310534.1"/>
</dbReference>
<gene>
    <name evidence="2" type="ORF">TVAG_162110</name>
</gene>
<keyword evidence="1" id="KW-0812">Transmembrane</keyword>
<dbReference type="InParanoid" id="A2FBV9"/>
<feature type="transmembrane region" description="Helical" evidence="1">
    <location>
        <begin position="7"/>
        <end position="24"/>
    </location>
</feature>
<evidence type="ECO:0000313" key="3">
    <source>
        <dbReference type="Proteomes" id="UP000001542"/>
    </source>
</evidence>
<evidence type="ECO:0000313" key="2">
    <source>
        <dbReference type="EMBL" id="EAX97605.1"/>
    </source>
</evidence>
<keyword evidence="1" id="KW-0472">Membrane</keyword>
<reference evidence="2" key="2">
    <citation type="journal article" date="2007" name="Science">
        <title>Draft genome sequence of the sexually transmitted pathogen Trichomonas vaginalis.</title>
        <authorList>
            <person name="Carlton J.M."/>
            <person name="Hirt R.P."/>
            <person name="Silva J.C."/>
            <person name="Delcher A.L."/>
            <person name="Schatz M."/>
            <person name="Zhao Q."/>
            <person name="Wortman J.R."/>
            <person name="Bidwell S.L."/>
            <person name="Alsmark U.C.M."/>
            <person name="Besteiro S."/>
            <person name="Sicheritz-Ponten T."/>
            <person name="Noel C.J."/>
            <person name="Dacks J.B."/>
            <person name="Foster P.G."/>
            <person name="Simillion C."/>
            <person name="Van de Peer Y."/>
            <person name="Miranda-Saavedra D."/>
            <person name="Barton G.J."/>
            <person name="Westrop G.D."/>
            <person name="Mueller S."/>
            <person name="Dessi D."/>
            <person name="Fiori P.L."/>
            <person name="Ren Q."/>
            <person name="Paulsen I."/>
            <person name="Zhang H."/>
            <person name="Bastida-Corcuera F.D."/>
            <person name="Simoes-Barbosa A."/>
            <person name="Brown M.T."/>
            <person name="Hayes R.D."/>
            <person name="Mukherjee M."/>
            <person name="Okumura C.Y."/>
            <person name="Schneider R."/>
            <person name="Smith A.J."/>
            <person name="Vanacova S."/>
            <person name="Villalvazo M."/>
            <person name="Haas B.J."/>
            <person name="Pertea M."/>
            <person name="Feldblyum T.V."/>
            <person name="Utterback T.R."/>
            <person name="Shu C.L."/>
            <person name="Osoegawa K."/>
            <person name="de Jong P.J."/>
            <person name="Hrdy I."/>
            <person name="Horvathova L."/>
            <person name="Zubacova Z."/>
            <person name="Dolezal P."/>
            <person name="Malik S.B."/>
            <person name="Logsdon J.M. Jr."/>
            <person name="Henze K."/>
            <person name="Gupta A."/>
            <person name="Wang C.C."/>
            <person name="Dunne R.L."/>
            <person name="Upcroft J.A."/>
            <person name="Upcroft P."/>
            <person name="White O."/>
            <person name="Salzberg S.L."/>
            <person name="Tang P."/>
            <person name="Chiu C.-H."/>
            <person name="Lee Y.-S."/>
            <person name="Embley T.M."/>
            <person name="Coombs G.H."/>
            <person name="Mottram J.C."/>
            <person name="Tachezy J."/>
            <person name="Fraser-Liggett C.M."/>
            <person name="Johnson P.J."/>
        </authorList>
    </citation>
    <scope>NUCLEOTIDE SEQUENCE [LARGE SCALE GENOMIC DNA]</scope>
    <source>
        <strain evidence="2">G3</strain>
    </source>
</reference>
<protein>
    <submittedName>
        <fullName evidence="2">Uncharacterized protein</fullName>
    </submittedName>
</protein>
<name>A2FBV9_TRIV3</name>
<dbReference type="VEuPathDB" id="TrichDB:TVAGG3_0720950"/>
<reference evidence="2" key="1">
    <citation type="submission" date="2006-10" db="EMBL/GenBank/DDBJ databases">
        <authorList>
            <person name="Amadeo P."/>
            <person name="Zhao Q."/>
            <person name="Wortman J."/>
            <person name="Fraser-Liggett C."/>
            <person name="Carlton J."/>
        </authorList>
    </citation>
    <scope>NUCLEOTIDE SEQUENCE</scope>
    <source>
        <strain evidence="2">G3</strain>
    </source>
</reference>
<keyword evidence="1" id="KW-1133">Transmembrane helix</keyword>
<dbReference type="AlphaFoldDB" id="A2FBV9"/>
<accession>A2FBV9</accession>
<dbReference type="EMBL" id="DS113708">
    <property type="protein sequence ID" value="EAX97605.1"/>
    <property type="molecule type" value="Genomic_DNA"/>
</dbReference>